<dbReference type="SUPFAM" id="SSF46785">
    <property type="entry name" value="Winged helix' DNA-binding domain"/>
    <property type="match status" value="1"/>
</dbReference>
<dbReference type="AlphaFoldDB" id="A0A6A4WX89"/>
<dbReference type="InterPro" id="IPR036388">
    <property type="entry name" value="WH-like_DNA-bd_sf"/>
</dbReference>
<dbReference type="Gene3D" id="1.10.10.10">
    <property type="entry name" value="Winged helix-like DNA-binding domain superfamily/Winged helix DNA-binding domain"/>
    <property type="match status" value="1"/>
</dbReference>
<dbReference type="Proteomes" id="UP000440578">
    <property type="component" value="Unassembled WGS sequence"/>
</dbReference>
<evidence type="ECO:0000256" key="4">
    <source>
        <dbReference type="ARBA" id="ARBA00023163"/>
    </source>
</evidence>
<protein>
    <submittedName>
        <fullName evidence="9">Protein fork head</fullName>
    </submittedName>
</protein>
<accession>A0A6A4WX89</accession>
<sequence>MRNRYVRQLVIRCSVKAALDGGAAMDPLPMWSTADSEMGSPAAGEHDHTELDNISPSLIVSSLSDIHANYLLDDLNLPDDYPLDECGGARTGTLALDFVPPTPAMERQHSHGQYPCTFSAEECPLNPFSEDPVFGDDPLLMTPETAVTLRSAAAAARPRASSPDTPSRPVGRRPLRCVTKPAAGGDSYREPPPYPGLTQQERTDHTAFYSVSPARRGLGLADRSVPRLKVVRRVTSPAVTRHTGVTYAAPSPPPAPTSAPAAPRRQGRQQSQQSTTGQTDSKHTKPSLSYVNLITLALLNSETGSLRCNEIYDFLQRMFPYFREVSSKTWKNDTRHALSSNQSSSNFCKAPECKDTSELYGELLRGMAFYSGLEPGSPCDQSPTVGSTTDSPDEA</sequence>
<feature type="DNA-binding region" description="Fork-head" evidence="6">
    <location>
        <begin position="285"/>
        <end position="377"/>
    </location>
</feature>
<name>A0A6A4WX89_AMPAM</name>
<dbReference type="InterPro" id="IPR001766">
    <property type="entry name" value="Fork_head_dom"/>
</dbReference>
<evidence type="ECO:0000256" key="6">
    <source>
        <dbReference type="PROSITE-ProRule" id="PRU00089"/>
    </source>
</evidence>
<keyword evidence="4" id="KW-0804">Transcription</keyword>
<dbReference type="OrthoDB" id="10070006at2759"/>
<comment type="subcellular location">
    <subcellularLocation>
        <location evidence="1 6">Nucleus</location>
    </subcellularLocation>
</comment>
<dbReference type="GO" id="GO:0000987">
    <property type="term" value="F:cis-regulatory region sequence-specific DNA binding"/>
    <property type="evidence" value="ECO:0007669"/>
    <property type="project" value="TreeGrafter"/>
</dbReference>
<dbReference type="PANTHER" id="PTHR13962:SF17">
    <property type="entry name" value="FORKHEAD BOX PROTEIN N4"/>
    <property type="match status" value="1"/>
</dbReference>
<feature type="domain" description="Fork-head" evidence="8">
    <location>
        <begin position="285"/>
        <end position="377"/>
    </location>
</feature>
<evidence type="ECO:0000256" key="3">
    <source>
        <dbReference type="ARBA" id="ARBA00023125"/>
    </source>
</evidence>
<evidence type="ECO:0000256" key="7">
    <source>
        <dbReference type="SAM" id="MobiDB-lite"/>
    </source>
</evidence>
<evidence type="ECO:0000313" key="9">
    <source>
        <dbReference type="EMBL" id="KAF0308484.1"/>
    </source>
</evidence>
<dbReference type="SMART" id="SM00339">
    <property type="entry name" value="FH"/>
    <property type="match status" value="1"/>
</dbReference>
<organism evidence="9 10">
    <name type="scientific">Amphibalanus amphitrite</name>
    <name type="common">Striped barnacle</name>
    <name type="synonym">Balanus amphitrite</name>
    <dbReference type="NCBI Taxonomy" id="1232801"/>
    <lineage>
        <taxon>Eukaryota</taxon>
        <taxon>Metazoa</taxon>
        <taxon>Ecdysozoa</taxon>
        <taxon>Arthropoda</taxon>
        <taxon>Crustacea</taxon>
        <taxon>Multicrustacea</taxon>
        <taxon>Cirripedia</taxon>
        <taxon>Thoracica</taxon>
        <taxon>Thoracicalcarea</taxon>
        <taxon>Balanomorpha</taxon>
        <taxon>Balanoidea</taxon>
        <taxon>Balanidae</taxon>
        <taxon>Amphibalaninae</taxon>
        <taxon>Amphibalanus</taxon>
    </lineage>
</organism>
<dbReference type="PANTHER" id="PTHR13962">
    <property type="entry name" value="FORKHEAD BOX PROTEIN N3-LIKE PROTEIN-RELATED"/>
    <property type="match status" value="1"/>
</dbReference>
<dbReference type="GO" id="GO:0003700">
    <property type="term" value="F:DNA-binding transcription factor activity"/>
    <property type="evidence" value="ECO:0007669"/>
    <property type="project" value="InterPro"/>
</dbReference>
<gene>
    <name evidence="9" type="primary">fkh_0</name>
    <name evidence="9" type="ORF">FJT64_020282</name>
</gene>
<evidence type="ECO:0000256" key="2">
    <source>
        <dbReference type="ARBA" id="ARBA00023015"/>
    </source>
</evidence>
<feature type="region of interest" description="Disordered" evidence="7">
    <location>
        <begin position="150"/>
        <end position="204"/>
    </location>
</feature>
<keyword evidence="3 6" id="KW-0238">DNA-binding</keyword>
<feature type="compositionally biased region" description="Polar residues" evidence="7">
    <location>
        <begin position="379"/>
        <end position="395"/>
    </location>
</feature>
<dbReference type="PRINTS" id="PR00053">
    <property type="entry name" value="FORKHEAD"/>
</dbReference>
<feature type="region of interest" description="Disordered" evidence="7">
    <location>
        <begin position="241"/>
        <end position="285"/>
    </location>
</feature>
<feature type="region of interest" description="Disordered" evidence="7">
    <location>
        <begin position="374"/>
        <end position="395"/>
    </location>
</feature>
<feature type="compositionally biased region" description="Low complexity" evidence="7">
    <location>
        <begin position="150"/>
        <end position="169"/>
    </location>
</feature>
<evidence type="ECO:0000313" key="10">
    <source>
        <dbReference type="Proteomes" id="UP000440578"/>
    </source>
</evidence>
<evidence type="ECO:0000256" key="1">
    <source>
        <dbReference type="ARBA" id="ARBA00004123"/>
    </source>
</evidence>
<proteinExistence type="predicted"/>
<keyword evidence="10" id="KW-1185">Reference proteome</keyword>
<dbReference type="PROSITE" id="PS50039">
    <property type="entry name" value="FORK_HEAD_3"/>
    <property type="match status" value="1"/>
</dbReference>
<comment type="caution">
    <text evidence="9">The sequence shown here is derived from an EMBL/GenBank/DDBJ whole genome shotgun (WGS) entry which is preliminary data.</text>
</comment>
<feature type="compositionally biased region" description="Low complexity" evidence="7">
    <location>
        <begin position="258"/>
        <end position="279"/>
    </location>
</feature>
<dbReference type="GO" id="GO:0005634">
    <property type="term" value="C:nucleus"/>
    <property type="evidence" value="ECO:0007669"/>
    <property type="project" value="UniProtKB-SubCell"/>
</dbReference>
<dbReference type="InterPro" id="IPR047119">
    <property type="entry name" value="FOXN2/3-like"/>
</dbReference>
<evidence type="ECO:0000256" key="5">
    <source>
        <dbReference type="ARBA" id="ARBA00023242"/>
    </source>
</evidence>
<keyword evidence="5 6" id="KW-0539">Nucleus</keyword>
<reference evidence="9 10" key="1">
    <citation type="submission" date="2019-07" db="EMBL/GenBank/DDBJ databases">
        <title>Draft genome assembly of a fouling barnacle, Amphibalanus amphitrite (Darwin, 1854): The first reference genome for Thecostraca.</title>
        <authorList>
            <person name="Kim W."/>
        </authorList>
    </citation>
    <scope>NUCLEOTIDE SEQUENCE [LARGE SCALE GENOMIC DNA]</scope>
    <source>
        <strain evidence="9">SNU_AA5</strain>
        <tissue evidence="9">Soma without cirri and trophi</tissue>
    </source>
</reference>
<dbReference type="EMBL" id="VIIS01000482">
    <property type="protein sequence ID" value="KAF0308484.1"/>
    <property type="molecule type" value="Genomic_DNA"/>
</dbReference>
<dbReference type="InterPro" id="IPR036390">
    <property type="entry name" value="WH_DNA-bd_sf"/>
</dbReference>
<keyword evidence="2" id="KW-0805">Transcription regulation</keyword>
<dbReference type="Pfam" id="PF00250">
    <property type="entry name" value="Forkhead"/>
    <property type="match status" value="1"/>
</dbReference>
<evidence type="ECO:0000259" key="8">
    <source>
        <dbReference type="PROSITE" id="PS50039"/>
    </source>
</evidence>